<sequence length="206" mass="22893">MYISPEFRETDGAAIRETIRAARLANLVTVTASGLIATPLPLFYDEAEGALGALYGHIAKANTQWQAPVMGEALVIFMGPDAYITPSWYPTKQETGKVVPTWNYVAVHAYGTIEFFTEEERLLDVVTRLTTLHESSRPEPWAVTDAPPDYIKSQLRSVVGLRMPISRLDAKRKMSQNRSKQDRDGVAKGLAESQDIRDNAVSRLIV</sequence>
<dbReference type="OrthoDB" id="9794948at2"/>
<dbReference type="PANTHER" id="PTHR35802:SF1">
    <property type="entry name" value="PROTEASE SYNTHASE AND SPORULATION PROTEIN PAI 2"/>
    <property type="match status" value="1"/>
</dbReference>
<dbReference type="Proteomes" id="UP000193978">
    <property type="component" value="Chromosome"/>
</dbReference>
<dbReference type="PIRSF" id="PIRSF010372">
    <property type="entry name" value="PaiB"/>
    <property type="match status" value="1"/>
</dbReference>
<dbReference type="STRING" id="655015.B1812_01615"/>
<reference evidence="2 3" key="1">
    <citation type="submission" date="2017-02" db="EMBL/GenBank/DDBJ databases">
        <authorList>
            <person name="Peterson S.W."/>
        </authorList>
    </citation>
    <scope>NUCLEOTIDE SEQUENCE [LARGE SCALE GENOMIC DNA]</scope>
    <source>
        <strain evidence="2 3">S285</strain>
    </source>
</reference>
<dbReference type="AlphaFoldDB" id="A0A1W6MQX3"/>
<feature type="region of interest" description="Disordered" evidence="1">
    <location>
        <begin position="170"/>
        <end position="191"/>
    </location>
</feature>
<evidence type="ECO:0000313" key="3">
    <source>
        <dbReference type="Proteomes" id="UP000193978"/>
    </source>
</evidence>
<name>A0A1W6MQX3_9HYPH</name>
<evidence type="ECO:0000313" key="2">
    <source>
        <dbReference type="EMBL" id="ARN79988.1"/>
    </source>
</evidence>
<dbReference type="InterPro" id="IPR007396">
    <property type="entry name" value="TR_PAI2-type"/>
</dbReference>
<gene>
    <name evidence="2" type="ORF">B1812_01615</name>
</gene>
<dbReference type="RefSeq" id="WP_085770043.1">
    <property type="nucleotide sequence ID" value="NZ_AP027149.1"/>
</dbReference>
<dbReference type="KEGG" id="mbry:B1812_01615"/>
<dbReference type="InterPro" id="IPR012349">
    <property type="entry name" value="Split_barrel_FMN-bd"/>
</dbReference>
<organism evidence="2 3">
    <name type="scientific">Methylocystis bryophila</name>
    <dbReference type="NCBI Taxonomy" id="655015"/>
    <lineage>
        <taxon>Bacteria</taxon>
        <taxon>Pseudomonadati</taxon>
        <taxon>Pseudomonadota</taxon>
        <taxon>Alphaproteobacteria</taxon>
        <taxon>Hyphomicrobiales</taxon>
        <taxon>Methylocystaceae</taxon>
        <taxon>Methylocystis</taxon>
    </lineage>
</organism>
<dbReference type="SUPFAM" id="SSF50475">
    <property type="entry name" value="FMN-binding split barrel"/>
    <property type="match status" value="1"/>
</dbReference>
<protein>
    <submittedName>
        <fullName evidence="2">Transcriptional regulator</fullName>
    </submittedName>
</protein>
<dbReference type="Gene3D" id="2.30.110.10">
    <property type="entry name" value="Electron Transport, Fmn-binding Protein, Chain A"/>
    <property type="match status" value="1"/>
</dbReference>
<keyword evidence="3" id="KW-1185">Reference proteome</keyword>
<proteinExistence type="predicted"/>
<accession>A0A1W6MQX3</accession>
<evidence type="ECO:0000256" key="1">
    <source>
        <dbReference type="SAM" id="MobiDB-lite"/>
    </source>
</evidence>
<dbReference type="Pfam" id="PF04299">
    <property type="entry name" value="FMN_bind_2"/>
    <property type="match status" value="1"/>
</dbReference>
<dbReference type="EMBL" id="CP019948">
    <property type="protein sequence ID" value="ARN79988.1"/>
    <property type="molecule type" value="Genomic_DNA"/>
</dbReference>
<dbReference type="PANTHER" id="PTHR35802">
    <property type="entry name" value="PROTEASE SYNTHASE AND SPORULATION PROTEIN PAI 2"/>
    <property type="match status" value="1"/>
</dbReference>